<dbReference type="AlphaFoldDB" id="A0AAE1DQK9"/>
<dbReference type="Proteomes" id="UP001283361">
    <property type="component" value="Unassembled WGS sequence"/>
</dbReference>
<feature type="region of interest" description="Disordered" evidence="1">
    <location>
        <begin position="139"/>
        <end position="159"/>
    </location>
</feature>
<dbReference type="EMBL" id="JAWDGP010002835">
    <property type="protein sequence ID" value="KAK3779431.1"/>
    <property type="molecule type" value="Genomic_DNA"/>
</dbReference>
<protein>
    <submittedName>
        <fullName evidence="2">Uncharacterized protein</fullName>
    </submittedName>
</protein>
<organism evidence="2 3">
    <name type="scientific">Elysia crispata</name>
    <name type="common">lettuce slug</name>
    <dbReference type="NCBI Taxonomy" id="231223"/>
    <lineage>
        <taxon>Eukaryota</taxon>
        <taxon>Metazoa</taxon>
        <taxon>Spiralia</taxon>
        <taxon>Lophotrochozoa</taxon>
        <taxon>Mollusca</taxon>
        <taxon>Gastropoda</taxon>
        <taxon>Heterobranchia</taxon>
        <taxon>Euthyneura</taxon>
        <taxon>Panpulmonata</taxon>
        <taxon>Sacoglossa</taxon>
        <taxon>Placobranchoidea</taxon>
        <taxon>Plakobranchidae</taxon>
        <taxon>Elysia</taxon>
    </lineage>
</organism>
<gene>
    <name evidence="2" type="ORF">RRG08_064942</name>
</gene>
<keyword evidence="3" id="KW-1185">Reference proteome</keyword>
<name>A0AAE1DQK9_9GAST</name>
<sequence>MIAAVVAVVAAVAVIGILCWRLHRVSTELSLALARNEVREEAEVGSNAYGNVKRFAQQGVDANVRPNHYYEPVGEGLQTGDAREIKKTSVQEDRAGIRRSNQHYDHTETTGPENVHVYDTDFDHYDSPLDLMRASGAYEIPDPKPVYSERQRCSCQKEK</sequence>
<evidence type="ECO:0000313" key="2">
    <source>
        <dbReference type="EMBL" id="KAK3779431.1"/>
    </source>
</evidence>
<proteinExistence type="predicted"/>
<feature type="compositionally biased region" description="Basic and acidic residues" evidence="1">
    <location>
        <begin position="147"/>
        <end position="159"/>
    </location>
</feature>
<evidence type="ECO:0000256" key="1">
    <source>
        <dbReference type="SAM" id="MobiDB-lite"/>
    </source>
</evidence>
<accession>A0AAE1DQK9</accession>
<feature type="compositionally biased region" description="Basic and acidic residues" evidence="1">
    <location>
        <begin position="86"/>
        <end position="108"/>
    </location>
</feature>
<feature type="region of interest" description="Disordered" evidence="1">
    <location>
        <begin position="86"/>
        <end position="112"/>
    </location>
</feature>
<reference evidence="2" key="1">
    <citation type="journal article" date="2023" name="G3 (Bethesda)">
        <title>A reference genome for the long-term kleptoplast-retaining sea slug Elysia crispata morphotype clarki.</title>
        <authorList>
            <person name="Eastman K.E."/>
            <person name="Pendleton A.L."/>
            <person name="Shaikh M.A."/>
            <person name="Suttiyut T."/>
            <person name="Ogas R."/>
            <person name="Tomko P."/>
            <person name="Gavelis G."/>
            <person name="Widhalm J.R."/>
            <person name="Wisecaver J.H."/>
        </authorList>
    </citation>
    <scope>NUCLEOTIDE SEQUENCE</scope>
    <source>
        <strain evidence="2">ECLA1</strain>
    </source>
</reference>
<evidence type="ECO:0000313" key="3">
    <source>
        <dbReference type="Proteomes" id="UP001283361"/>
    </source>
</evidence>
<comment type="caution">
    <text evidence="2">The sequence shown here is derived from an EMBL/GenBank/DDBJ whole genome shotgun (WGS) entry which is preliminary data.</text>
</comment>